<dbReference type="InterPro" id="IPR015421">
    <property type="entry name" value="PyrdxlP-dep_Trfase_major"/>
</dbReference>
<dbReference type="Pfam" id="PF01053">
    <property type="entry name" value="Cys_Met_Meta_PP"/>
    <property type="match status" value="1"/>
</dbReference>
<dbReference type="CDD" id="cd00614">
    <property type="entry name" value="CGS_like"/>
    <property type="match status" value="1"/>
</dbReference>
<dbReference type="RefSeq" id="WP_226371331.1">
    <property type="nucleotide sequence ID" value="NZ_JAGIKX010000021.1"/>
</dbReference>
<dbReference type="EMBL" id="JAGIKX010000021">
    <property type="protein sequence ID" value="MBP2258199.1"/>
    <property type="molecule type" value="Genomic_DNA"/>
</dbReference>
<evidence type="ECO:0000256" key="3">
    <source>
        <dbReference type="ARBA" id="ARBA00022679"/>
    </source>
</evidence>
<comment type="caution">
    <text evidence="6">The sequence shown here is derived from an EMBL/GenBank/DDBJ whole genome shotgun (WGS) entry which is preliminary data.</text>
</comment>
<dbReference type="PROSITE" id="PS00868">
    <property type="entry name" value="CYS_MET_METAB_PP"/>
    <property type="match status" value="1"/>
</dbReference>
<sequence length="566" mass="62167">MSNFHFFNPETALLHAGQEPDPTTGSRAVPIYQTTSYVFRDTEHAQNLFGLQEPGNIYSRIMNPTVDAFEQRMAQLEDGSAAVATSSGMAAITLSILNIAGAGDEIIADSNLYGGTYNLFAHTLPRYGIEIKFVDGTDPEAIRAAFTSKTKAVFGEIITNPSLNIFDVETIGAIAHEHGVPLIIDNTFATPYLTKPLQWGADIVVHSATKWIGGHGTTIGGIVIDGGRFNWNNGKFPGFTEPDESYNGLRYADLGIAAFATKLRVQLLRDIGAALSPHNAFHLLQGLETLHLRIERHNKNAEEVAAFLKKHRAVEWVNFPGLKEHPSHQLAKKYLASGFGSIITFGIKGGREAGRKLINNVSLWSHVANVGDAKSLIIHPASTTHQQLSAEDLKRSGVTEELVRLSVGIESVKDILLDLDQAIARAVNDTPTIQTTEEDAIEWLLHSPFDRNSGVARKKVIAIAGQNEHAKQLEALGYEVILTSQDQLNDIPDVDVLWINKDVSPQALKQLRNKQGKVLWVEHANIDDQTLEVAHTSGIVTVTNKNIYKEAVQLRENNREHYVAKI</sequence>
<comment type="similarity">
    <text evidence="2 5">Belongs to the trans-sulfuration enzymes family.</text>
</comment>
<accession>A0ABS4SBD9</accession>
<dbReference type="SUPFAM" id="SSF53383">
    <property type="entry name" value="PLP-dependent transferases"/>
    <property type="match status" value="1"/>
</dbReference>
<dbReference type="GO" id="GO:0003961">
    <property type="term" value="F:O-acetylhomoserine aminocarboxypropyltransferase activity"/>
    <property type="evidence" value="ECO:0007669"/>
    <property type="project" value="UniProtKB-EC"/>
</dbReference>
<dbReference type="PANTHER" id="PTHR43797">
    <property type="entry name" value="HOMOCYSTEINE/CYSTEINE SYNTHASE"/>
    <property type="match status" value="1"/>
</dbReference>
<proteinExistence type="inferred from homology"/>
<evidence type="ECO:0000256" key="1">
    <source>
        <dbReference type="ARBA" id="ARBA00001933"/>
    </source>
</evidence>
<dbReference type="InterPro" id="IPR015424">
    <property type="entry name" value="PyrdxlP-dep_Trfase"/>
</dbReference>
<dbReference type="InterPro" id="IPR006235">
    <property type="entry name" value="OAc-hSer/O-AcSer_sulfhydrylase"/>
</dbReference>
<keyword evidence="7" id="KW-1185">Reference proteome</keyword>
<dbReference type="Gene3D" id="3.40.640.10">
    <property type="entry name" value="Type I PLP-dependent aspartate aminotransferase-like (Major domain)"/>
    <property type="match status" value="1"/>
</dbReference>
<dbReference type="Proteomes" id="UP001519294">
    <property type="component" value="Unassembled WGS sequence"/>
</dbReference>
<evidence type="ECO:0000256" key="2">
    <source>
        <dbReference type="ARBA" id="ARBA00009077"/>
    </source>
</evidence>
<dbReference type="EC" id="2.5.1.49" evidence="6"/>
<organism evidence="6 7">
    <name type="scientific">Virgibacillus alimentarius</name>
    <dbReference type="NCBI Taxonomy" id="698769"/>
    <lineage>
        <taxon>Bacteria</taxon>
        <taxon>Bacillati</taxon>
        <taxon>Bacillota</taxon>
        <taxon>Bacilli</taxon>
        <taxon>Bacillales</taxon>
        <taxon>Bacillaceae</taxon>
        <taxon>Virgibacillus</taxon>
    </lineage>
</organism>
<evidence type="ECO:0000256" key="5">
    <source>
        <dbReference type="RuleBase" id="RU362118"/>
    </source>
</evidence>
<evidence type="ECO:0000313" key="7">
    <source>
        <dbReference type="Proteomes" id="UP001519294"/>
    </source>
</evidence>
<evidence type="ECO:0000256" key="4">
    <source>
        <dbReference type="ARBA" id="ARBA00022898"/>
    </source>
</evidence>
<comment type="cofactor">
    <cofactor evidence="1 5">
        <name>pyridoxal 5'-phosphate</name>
        <dbReference type="ChEBI" id="CHEBI:597326"/>
    </cofactor>
</comment>
<dbReference type="InterPro" id="IPR000277">
    <property type="entry name" value="Cys/Met-Metab_PyrdxlP-dep_enz"/>
</dbReference>
<keyword evidence="3 6" id="KW-0808">Transferase</keyword>
<dbReference type="InterPro" id="IPR015422">
    <property type="entry name" value="PyrdxlP-dep_Trfase_small"/>
</dbReference>
<protein>
    <submittedName>
        <fullName evidence="6">O-acetylhomoserine (Thiol)-lyase</fullName>
        <ecNumber evidence="6">2.5.1.49</ecNumber>
    </submittedName>
</protein>
<dbReference type="NCBIfam" id="TIGR01326">
    <property type="entry name" value="OAH_OAS_sulfhy"/>
    <property type="match status" value="1"/>
</dbReference>
<reference evidence="6 7" key="1">
    <citation type="submission" date="2021-03" db="EMBL/GenBank/DDBJ databases">
        <title>Genomic Encyclopedia of Type Strains, Phase IV (KMG-IV): sequencing the most valuable type-strain genomes for metagenomic binning, comparative biology and taxonomic classification.</title>
        <authorList>
            <person name="Goeker M."/>
        </authorList>
    </citation>
    <scope>NUCLEOTIDE SEQUENCE [LARGE SCALE GENOMIC DNA]</scope>
    <source>
        <strain evidence="6 7">DSM 25790</strain>
    </source>
</reference>
<name>A0ABS4SBD9_9BACI</name>
<dbReference type="PANTHER" id="PTHR43797:SF2">
    <property type="entry name" value="HOMOCYSTEINE_CYSTEINE SYNTHASE"/>
    <property type="match status" value="1"/>
</dbReference>
<keyword evidence="4 5" id="KW-0663">Pyridoxal phosphate</keyword>
<gene>
    <name evidence="6" type="ORF">J2Z81_002170</name>
</gene>
<evidence type="ECO:0000313" key="6">
    <source>
        <dbReference type="EMBL" id="MBP2258199.1"/>
    </source>
</evidence>
<dbReference type="Gene3D" id="3.90.1150.10">
    <property type="entry name" value="Aspartate Aminotransferase, domain 1"/>
    <property type="match status" value="1"/>
</dbReference>
<dbReference type="InterPro" id="IPR054542">
    <property type="entry name" value="Cys_met_metab_PP"/>
</dbReference>